<reference evidence="1 2" key="1">
    <citation type="journal article" date="2017" name="Mol. Plant">
        <title>The Genome of Medicinal Plant Macleaya cordata Provides New Insights into Benzylisoquinoline Alkaloids Metabolism.</title>
        <authorList>
            <person name="Liu X."/>
            <person name="Liu Y."/>
            <person name="Huang P."/>
            <person name="Ma Y."/>
            <person name="Qing Z."/>
            <person name="Tang Q."/>
            <person name="Cao H."/>
            <person name="Cheng P."/>
            <person name="Zheng Y."/>
            <person name="Yuan Z."/>
            <person name="Zhou Y."/>
            <person name="Liu J."/>
            <person name="Tang Z."/>
            <person name="Zhuo Y."/>
            <person name="Zhang Y."/>
            <person name="Yu L."/>
            <person name="Huang J."/>
            <person name="Yang P."/>
            <person name="Peng Q."/>
            <person name="Zhang J."/>
            <person name="Jiang W."/>
            <person name="Zhang Z."/>
            <person name="Lin K."/>
            <person name="Ro D.K."/>
            <person name="Chen X."/>
            <person name="Xiong X."/>
            <person name="Shang Y."/>
            <person name="Huang S."/>
            <person name="Zeng J."/>
        </authorList>
    </citation>
    <scope>NUCLEOTIDE SEQUENCE [LARGE SCALE GENOMIC DNA]</scope>
    <source>
        <strain evidence="2">cv. BLH2017</strain>
        <tissue evidence="1">Root</tissue>
    </source>
</reference>
<evidence type="ECO:0000313" key="1">
    <source>
        <dbReference type="EMBL" id="OVA07548.1"/>
    </source>
</evidence>
<evidence type="ECO:0000313" key="2">
    <source>
        <dbReference type="Proteomes" id="UP000195402"/>
    </source>
</evidence>
<dbReference type="InParanoid" id="A0A200QAP0"/>
<dbReference type="Proteomes" id="UP000195402">
    <property type="component" value="Unassembled WGS sequence"/>
</dbReference>
<accession>A0A200QAP0</accession>
<dbReference type="GO" id="GO:0000226">
    <property type="term" value="P:microtubule cytoskeleton organization"/>
    <property type="evidence" value="ECO:0007669"/>
    <property type="project" value="InterPro"/>
</dbReference>
<dbReference type="STRING" id="56857.A0A200QAP0"/>
<name>A0A200QAP0_MACCD</name>
<gene>
    <name evidence="1" type="ORF">BVC80_667g12</name>
</gene>
<dbReference type="AlphaFoldDB" id="A0A200QAP0"/>
<dbReference type="EMBL" id="MVGT01002469">
    <property type="protein sequence ID" value="OVA07548.1"/>
    <property type="molecule type" value="Genomic_DNA"/>
</dbReference>
<comment type="caution">
    <text evidence="1">The sequence shown here is derived from an EMBL/GenBank/DDBJ whole genome shotgun (WGS) entry which is preliminary data.</text>
</comment>
<sequence length="96" mass="11188">MPNVLILPHSADYSEEVWMEIREKYISVLQMFFLDGVIPRNTISDEDEEVNEIDYEDEQSENQYKESALQICDGEQLTNDILLSPESFEEKVRGKA</sequence>
<protein>
    <submittedName>
        <fullName evidence="1">Uncharacterized protein</fullName>
    </submittedName>
</protein>
<dbReference type="InterPro" id="IPR045015">
    <property type="entry name" value="AN-like"/>
</dbReference>
<organism evidence="1 2">
    <name type="scientific">Macleaya cordata</name>
    <name type="common">Five-seeded plume-poppy</name>
    <name type="synonym">Bocconia cordata</name>
    <dbReference type="NCBI Taxonomy" id="56857"/>
    <lineage>
        <taxon>Eukaryota</taxon>
        <taxon>Viridiplantae</taxon>
        <taxon>Streptophyta</taxon>
        <taxon>Embryophyta</taxon>
        <taxon>Tracheophyta</taxon>
        <taxon>Spermatophyta</taxon>
        <taxon>Magnoliopsida</taxon>
        <taxon>Ranunculales</taxon>
        <taxon>Papaveraceae</taxon>
        <taxon>Papaveroideae</taxon>
        <taxon>Macleaya</taxon>
    </lineage>
</organism>
<dbReference type="PANTHER" id="PTHR43254:SF3">
    <property type="entry name" value="C-TERMINAL BINDING PROTEIN AN"/>
    <property type="match status" value="1"/>
</dbReference>
<keyword evidence="2" id="KW-1185">Reference proteome</keyword>
<dbReference type="PANTHER" id="PTHR43254">
    <property type="entry name" value="C-TERMINAL BINDING PROTEIN AN-RELATED"/>
    <property type="match status" value="1"/>
</dbReference>
<dbReference type="OrthoDB" id="1695874at2759"/>
<proteinExistence type="predicted"/>